<feature type="region of interest" description="Disordered" evidence="1">
    <location>
        <begin position="113"/>
        <end position="142"/>
    </location>
</feature>
<name>A0ABD1H2N0_SALDI</name>
<gene>
    <name evidence="2" type="ORF">AAHA92_18613</name>
</gene>
<feature type="compositionally biased region" description="Basic and acidic residues" evidence="1">
    <location>
        <begin position="43"/>
        <end position="52"/>
    </location>
</feature>
<protein>
    <submittedName>
        <fullName evidence="2">Uncharacterized protein</fullName>
    </submittedName>
</protein>
<organism evidence="2 3">
    <name type="scientific">Salvia divinorum</name>
    <name type="common">Maria pastora</name>
    <name type="synonym">Diviner's sage</name>
    <dbReference type="NCBI Taxonomy" id="28513"/>
    <lineage>
        <taxon>Eukaryota</taxon>
        <taxon>Viridiplantae</taxon>
        <taxon>Streptophyta</taxon>
        <taxon>Embryophyta</taxon>
        <taxon>Tracheophyta</taxon>
        <taxon>Spermatophyta</taxon>
        <taxon>Magnoliopsida</taxon>
        <taxon>eudicotyledons</taxon>
        <taxon>Gunneridae</taxon>
        <taxon>Pentapetalae</taxon>
        <taxon>asterids</taxon>
        <taxon>lamiids</taxon>
        <taxon>Lamiales</taxon>
        <taxon>Lamiaceae</taxon>
        <taxon>Nepetoideae</taxon>
        <taxon>Mentheae</taxon>
        <taxon>Salviinae</taxon>
        <taxon>Salvia</taxon>
        <taxon>Salvia subgen. Calosphace</taxon>
    </lineage>
</organism>
<evidence type="ECO:0000256" key="1">
    <source>
        <dbReference type="SAM" id="MobiDB-lite"/>
    </source>
</evidence>
<sequence>MGVKAQDLDQPRLTLSNLPYCKASPQHMQTPPLRPLVSIPFHWEEAPGRPRGGDATPPPSKSKAARCLELPPRLLQEEGKMTMTPSPTTVLDGPYVGRSLSLACTFSFRKGREEGPRAGKRNLGSGRWGSFREGSMGSSQSLGDIIRGEDVVDDDSVKITRVRRRKSFFRLSTINYNSKYLWGDIYASFKQVVPWRRSSH</sequence>
<dbReference type="AlphaFoldDB" id="A0ABD1H2N0"/>
<accession>A0ABD1H2N0</accession>
<evidence type="ECO:0000313" key="2">
    <source>
        <dbReference type="EMBL" id="KAL1550680.1"/>
    </source>
</evidence>
<dbReference type="Proteomes" id="UP001567538">
    <property type="component" value="Unassembled WGS sequence"/>
</dbReference>
<reference evidence="2 3" key="1">
    <citation type="submission" date="2024-06" db="EMBL/GenBank/DDBJ databases">
        <title>A chromosome level genome sequence of Diviner's sage (Salvia divinorum).</title>
        <authorList>
            <person name="Ford S.A."/>
            <person name="Ro D.-K."/>
            <person name="Ness R.W."/>
            <person name="Phillips M.A."/>
        </authorList>
    </citation>
    <scope>NUCLEOTIDE SEQUENCE [LARGE SCALE GENOMIC DNA]</scope>
    <source>
        <strain evidence="2">SAF-2024a</strain>
        <tissue evidence="2">Leaf</tissue>
    </source>
</reference>
<dbReference type="PANTHER" id="PTHR34371:SF6">
    <property type="entry name" value="MEMBRANE-ASSOCIATED KINASE REGULATOR 6"/>
    <property type="match status" value="1"/>
</dbReference>
<proteinExistence type="predicted"/>
<dbReference type="Pfam" id="PF05097">
    <property type="entry name" value="DUF688"/>
    <property type="match status" value="1"/>
</dbReference>
<dbReference type="InterPro" id="IPR007789">
    <property type="entry name" value="DUF688"/>
</dbReference>
<feature type="region of interest" description="Disordered" evidence="1">
    <location>
        <begin position="43"/>
        <end position="65"/>
    </location>
</feature>
<evidence type="ECO:0000313" key="3">
    <source>
        <dbReference type="Proteomes" id="UP001567538"/>
    </source>
</evidence>
<comment type="caution">
    <text evidence="2">The sequence shown here is derived from an EMBL/GenBank/DDBJ whole genome shotgun (WGS) entry which is preliminary data.</text>
</comment>
<dbReference type="EMBL" id="JBEAFC010000007">
    <property type="protein sequence ID" value="KAL1550680.1"/>
    <property type="molecule type" value="Genomic_DNA"/>
</dbReference>
<dbReference type="PANTHER" id="PTHR34371">
    <property type="entry name" value="OS01G0551000 PROTEIN"/>
    <property type="match status" value="1"/>
</dbReference>
<keyword evidence="3" id="KW-1185">Reference proteome</keyword>